<comment type="caution">
    <text evidence="1">The sequence shown here is derived from an EMBL/GenBank/DDBJ whole genome shotgun (WGS) entry which is preliminary data.</text>
</comment>
<dbReference type="EMBL" id="FCNX02000003">
    <property type="protein sequence ID" value="SAK53858.1"/>
    <property type="molecule type" value="Genomic_DNA"/>
</dbReference>
<dbReference type="Proteomes" id="UP000054903">
    <property type="component" value="Unassembled WGS sequence"/>
</dbReference>
<evidence type="ECO:0000313" key="1">
    <source>
        <dbReference type="EMBL" id="SAK53858.1"/>
    </source>
</evidence>
<name>A0A158A7S2_9BURK</name>
<dbReference type="InterPro" id="IPR020994">
    <property type="entry name" value="Uncharacterised_Ca-bd_CcbP"/>
</dbReference>
<dbReference type="Pfam" id="PF11535">
    <property type="entry name" value="Calci_bind_CcbP"/>
    <property type="match status" value="1"/>
</dbReference>
<protein>
    <submittedName>
        <fullName evidence="1">Calcium binding protein</fullName>
    </submittedName>
</protein>
<proteinExistence type="predicted"/>
<evidence type="ECO:0000313" key="2">
    <source>
        <dbReference type="Proteomes" id="UP000054903"/>
    </source>
</evidence>
<sequence>MDSSPLPTGEHVCVTALAHEDLCRVGIFVWVRRKGRDVVAPLAQTNPLSGDKPTRVAVADRHYWHEQGRTF</sequence>
<gene>
    <name evidence="1" type="ORF">AWB77_01474</name>
</gene>
<dbReference type="Gene3D" id="6.10.140.400">
    <property type="match status" value="1"/>
</dbReference>
<accession>A0A158A7S2</accession>
<keyword evidence="2" id="KW-1185">Reference proteome</keyword>
<reference evidence="1" key="1">
    <citation type="submission" date="2016-01" db="EMBL/GenBank/DDBJ databases">
        <authorList>
            <person name="Peeters C."/>
        </authorList>
    </citation>
    <scope>NUCLEOTIDE SEQUENCE</scope>
    <source>
        <strain evidence="1">LMG 29320</strain>
    </source>
</reference>
<organism evidence="1 2">
    <name type="scientific">Caballeronia fortuita</name>
    <dbReference type="NCBI Taxonomy" id="1777138"/>
    <lineage>
        <taxon>Bacteria</taxon>
        <taxon>Pseudomonadati</taxon>
        <taxon>Pseudomonadota</taxon>
        <taxon>Betaproteobacteria</taxon>
        <taxon>Burkholderiales</taxon>
        <taxon>Burkholderiaceae</taxon>
        <taxon>Caballeronia</taxon>
    </lineage>
</organism>
<dbReference type="AlphaFoldDB" id="A0A158A7S2"/>